<dbReference type="KEGG" id="txa:HQN79_11265"/>
<dbReference type="GO" id="GO:0030288">
    <property type="term" value="C:outer membrane-bounded periplasmic space"/>
    <property type="evidence" value="ECO:0007669"/>
    <property type="project" value="TreeGrafter"/>
</dbReference>
<dbReference type="InterPro" id="IPR006143">
    <property type="entry name" value="RND_pump_MFP"/>
</dbReference>
<dbReference type="NCBIfam" id="TIGR01730">
    <property type="entry name" value="RND_mfp"/>
    <property type="match status" value="1"/>
</dbReference>
<dbReference type="GO" id="GO:0060003">
    <property type="term" value="P:copper ion export"/>
    <property type="evidence" value="ECO:0007669"/>
    <property type="project" value="TreeGrafter"/>
</dbReference>
<organism evidence="5 6">
    <name type="scientific">Thiomicrorhabdus xiamenensis</name>
    <dbReference type="NCBI Taxonomy" id="2739063"/>
    <lineage>
        <taxon>Bacteria</taxon>
        <taxon>Pseudomonadati</taxon>
        <taxon>Pseudomonadota</taxon>
        <taxon>Gammaproteobacteria</taxon>
        <taxon>Thiotrichales</taxon>
        <taxon>Piscirickettsiaceae</taxon>
        <taxon>Thiomicrorhabdus</taxon>
    </lineage>
</organism>
<reference evidence="5 6" key="1">
    <citation type="submission" date="2020-05" db="EMBL/GenBank/DDBJ databases">
        <title>Thiomicrorhabdus sediminis sp.nov. and Thiomicrorhabdus xiamenensis sp.nov., novel sulfur-oxidizing bacteria isolated from coastal sediment.</title>
        <authorList>
            <person name="Liu X."/>
        </authorList>
    </citation>
    <scope>NUCLEOTIDE SEQUENCE [LARGE SCALE GENOMIC DNA]</scope>
    <source>
        <strain evidence="5 6">G2</strain>
    </source>
</reference>
<dbReference type="PANTHER" id="PTHR30097">
    <property type="entry name" value="CATION EFFLUX SYSTEM PROTEIN CUSB"/>
    <property type="match status" value="1"/>
</dbReference>
<name>A0A7D4NS37_9GAMM</name>
<feature type="domain" description="CzcB-like barrel-sandwich hybrid" evidence="4">
    <location>
        <begin position="77"/>
        <end position="220"/>
    </location>
</feature>
<evidence type="ECO:0000313" key="5">
    <source>
        <dbReference type="EMBL" id="QKI90110.1"/>
    </source>
</evidence>
<dbReference type="InterPro" id="IPR051909">
    <property type="entry name" value="MFP_Cation_Efflux"/>
</dbReference>
<dbReference type="AlphaFoldDB" id="A0A7D4NS37"/>
<dbReference type="PANTHER" id="PTHR30097:SF4">
    <property type="entry name" value="SLR6042 PROTEIN"/>
    <property type="match status" value="1"/>
</dbReference>
<comment type="similarity">
    <text evidence="1">Belongs to the membrane fusion protein (MFP) (TC 8.A.1) family.</text>
</comment>
<evidence type="ECO:0000256" key="3">
    <source>
        <dbReference type="SAM" id="SignalP"/>
    </source>
</evidence>
<dbReference type="Gene3D" id="1.10.287.470">
    <property type="entry name" value="Helix hairpin bin"/>
    <property type="match status" value="1"/>
</dbReference>
<proteinExistence type="inferred from homology"/>
<evidence type="ECO:0000259" key="4">
    <source>
        <dbReference type="Pfam" id="PF25973"/>
    </source>
</evidence>
<evidence type="ECO:0000256" key="2">
    <source>
        <dbReference type="ARBA" id="ARBA00022448"/>
    </source>
</evidence>
<evidence type="ECO:0000256" key="1">
    <source>
        <dbReference type="ARBA" id="ARBA00009477"/>
    </source>
</evidence>
<dbReference type="RefSeq" id="WP_173286593.1">
    <property type="nucleotide sequence ID" value="NZ_CP054020.1"/>
</dbReference>
<evidence type="ECO:0000313" key="6">
    <source>
        <dbReference type="Proteomes" id="UP000504724"/>
    </source>
</evidence>
<dbReference type="InterPro" id="IPR058647">
    <property type="entry name" value="BSH_CzcB-like"/>
</dbReference>
<dbReference type="Pfam" id="PF25973">
    <property type="entry name" value="BSH_CzcB"/>
    <property type="match status" value="1"/>
</dbReference>
<dbReference type="SUPFAM" id="SSF111369">
    <property type="entry name" value="HlyD-like secretion proteins"/>
    <property type="match status" value="1"/>
</dbReference>
<feature type="chain" id="PRO_5029006716" evidence="3">
    <location>
        <begin position="30"/>
        <end position="379"/>
    </location>
</feature>
<keyword evidence="6" id="KW-1185">Reference proteome</keyword>
<dbReference type="GO" id="GO:0022857">
    <property type="term" value="F:transmembrane transporter activity"/>
    <property type="evidence" value="ECO:0007669"/>
    <property type="project" value="InterPro"/>
</dbReference>
<protein>
    <submittedName>
        <fullName evidence="5">Efflux RND transporter periplasmic adaptor subunit</fullName>
    </submittedName>
</protein>
<dbReference type="Proteomes" id="UP000504724">
    <property type="component" value="Chromosome"/>
</dbReference>
<feature type="signal peptide" evidence="3">
    <location>
        <begin position="1"/>
        <end position="29"/>
    </location>
</feature>
<dbReference type="GO" id="GO:0015679">
    <property type="term" value="P:plasma membrane copper ion transport"/>
    <property type="evidence" value="ECO:0007669"/>
    <property type="project" value="TreeGrafter"/>
</dbReference>
<keyword evidence="3" id="KW-0732">Signal</keyword>
<sequence length="379" mass="41142">MTVHHIIKAKGLGLSLAFVSLLAGHSALAQTPLSLNAQQWQAMGVQTAEAEKSAMVPSILFQAEAMMPLKEVQNYSSPVSGKIVRLNKVHGQVVKGEEIAMLDSAELAAIQSELIGISAELNLAYQSLKRTKQLHNSGVASAKQLQQAQAEVSRLQAAKVQRVEALKLIGFAADKIERLLSTNKVQGTQLPIVSPIDGALFEVAVRLNERVEQNQKLFALGPVNPIMLNVLVPVEFVAKLNEGMPVSVEGYSQIGEIHHIEQMVDPLTQKVEVHVLMDNSAAKILPGQALQVRFMLPGQQTFRAPRNAVAQLDGQAVVFLQTAENQVESLPIEIRQIDGDYLYFSSKKSDVLTAPKVVSHGTTAIKLAFLSQSDEEQGE</sequence>
<keyword evidence="2" id="KW-0813">Transport</keyword>
<dbReference type="GO" id="GO:0016020">
    <property type="term" value="C:membrane"/>
    <property type="evidence" value="ECO:0007669"/>
    <property type="project" value="InterPro"/>
</dbReference>
<dbReference type="GO" id="GO:0046914">
    <property type="term" value="F:transition metal ion binding"/>
    <property type="evidence" value="ECO:0007669"/>
    <property type="project" value="TreeGrafter"/>
</dbReference>
<accession>A0A7D4NS37</accession>
<dbReference type="Gene3D" id="2.40.30.170">
    <property type="match status" value="1"/>
</dbReference>
<dbReference type="EMBL" id="CP054020">
    <property type="protein sequence ID" value="QKI90110.1"/>
    <property type="molecule type" value="Genomic_DNA"/>
</dbReference>
<gene>
    <name evidence="5" type="ORF">HQN79_11265</name>
</gene>